<accession>A0ACC3BDA8</accession>
<dbReference type="EMBL" id="JAOPJF010000006">
    <property type="protein sequence ID" value="KAK1148756.1"/>
    <property type="molecule type" value="Genomic_DNA"/>
</dbReference>
<sequence length="1272" mass="144001">MSDPKPTSDENSTRKPQTIDPVITPAKSSLSSDDRPQNDSDSTHSESESDTETEKKFTPDKRLLNYAEDGHLEGAEKALDDHANVDATTNIGETALHLAARHGYYELAELLIKRSAKIEARDDDGWVPLYGAAIEGKADVVKLLLEWDADPNATRPDGWTPLLAALRHNFQEIIDLLLDCGEINVSTVNDEGCSPLMMASEYSSVDVVRSLLEKKADINVRDQDGWAPLLTALRYRNEEVITTLLAQDPDVHFQNSDAYTPLLMACRHSTANVVQQLIDRKVDVNKTNNSNESELHVLAYNENRTDIGQITEKLLGYGANVWAKAMDDQMPLHYAGKFGCKEMIEPLLGNGQPIDILDCDDWTPLHLACNNGFGDVVELLLEKGANRALKTGDTDRDAMTLAVRCYADIFNDAEMDSEKKASELSAAEKAVRVLAELANGTEKTAAFRQAECENNFEDIAKAMGMSDPETKESILIWAAARHEKHHEILNRLDKPRHKLHIEPNTPLKLAAYHGRYVVVWWLLRTAPPSSKATQDRREAKEIAEKMKLRNAKTPKPGKERDGDRGGNDGRNDGLRNQTDKAGSGTDDRYFLTLDMLRDPPPVIEASDSHRLNEKLKVDPSTKEEIEKYDATIVDFYNSNGRVDLLRRSRKMWNVIYKGASTEKGKEKDGGADQIMQQARQTLGKISEEAAKEKTYLPEDLRMRWIHLPLNNLRFMEDLALRVYQDKKKGEDDYIPMRDFMRSSWTEMPTGAFGSKFMKPVCMKEGASKVKKRSMQDKTTQPLPDPPDGEAKEDNAGSEGTKQPEEAKEVVKEPEQAELQIVTYQRTALYMPYLVFLKRDRSNSQIGVTKDDSKQQARTGPGHKTRSLDQFYYHSLSGNDIKGRDENQVVTRYLIGGKNGDGVDGSRPWWPILGVDQLWLWVIDDDGLVGPENNQKSIKSVREIFSETVNSKAVEEKDLFASFKRKMDKARRRDERRKIAKAKKTQIKKGDTKPENGQRGIDKPSEEGNKPHDAHTNILLHGETDENENWASISKAADLLDEVKDIRDELTILKAILTQQDHVLADIQKSPLHPKSERRPHYMLTEINEMIEITDTIKSSVNEILNLEQNGTSLREAFESVKQGRTLMVFTVITIVFTPMSFLSSLFALNVTSFQHDSKGELAYQPNWIFPMLFCITIAITTPLAYIAFHLEDIKRLWKSATRRAFASMFEFSNDHRYHMPSLDRSDLVRFQQLERSYEDVLEKVKKMWDTLLSKARRENTDEQNPPVGEDNA</sequence>
<keyword evidence="2" id="KW-1185">Reference proteome</keyword>
<gene>
    <name evidence="1" type="ORF">N8T08_008641</name>
</gene>
<comment type="caution">
    <text evidence="1">The sequence shown here is derived from an EMBL/GenBank/DDBJ whole genome shotgun (WGS) entry which is preliminary data.</text>
</comment>
<protein>
    <submittedName>
        <fullName evidence="1">Uncharacterized protein</fullName>
    </submittedName>
</protein>
<reference evidence="1 2" key="1">
    <citation type="journal article" date="2023" name="ACS Omega">
        <title>Identification of the Neoaspergillic Acid Biosynthesis Gene Cluster by Establishing an In Vitro CRISPR-Ribonucleoprotein Genetic System in Aspergillus melleus.</title>
        <authorList>
            <person name="Yuan B."/>
            <person name="Grau M.F."/>
            <person name="Murata R.M."/>
            <person name="Torok T."/>
            <person name="Venkateswaran K."/>
            <person name="Stajich J.E."/>
            <person name="Wang C.C.C."/>
        </authorList>
    </citation>
    <scope>NUCLEOTIDE SEQUENCE [LARGE SCALE GENOMIC DNA]</scope>
    <source>
        <strain evidence="1 2">IMV 1140</strain>
    </source>
</reference>
<evidence type="ECO:0000313" key="1">
    <source>
        <dbReference type="EMBL" id="KAK1148756.1"/>
    </source>
</evidence>
<evidence type="ECO:0000313" key="2">
    <source>
        <dbReference type="Proteomes" id="UP001177260"/>
    </source>
</evidence>
<name>A0ACC3BDA8_9EURO</name>
<organism evidence="1 2">
    <name type="scientific">Aspergillus melleus</name>
    <dbReference type="NCBI Taxonomy" id="138277"/>
    <lineage>
        <taxon>Eukaryota</taxon>
        <taxon>Fungi</taxon>
        <taxon>Dikarya</taxon>
        <taxon>Ascomycota</taxon>
        <taxon>Pezizomycotina</taxon>
        <taxon>Eurotiomycetes</taxon>
        <taxon>Eurotiomycetidae</taxon>
        <taxon>Eurotiales</taxon>
        <taxon>Aspergillaceae</taxon>
        <taxon>Aspergillus</taxon>
        <taxon>Aspergillus subgen. Circumdati</taxon>
    </lineage>
</organism>
<dbReference type="Proteomes" id="UP001177260">
    <property type="component" value="Unassembled WGS sequence"/>
</dbReference>
<proteinExistence type="predicted"/>